<protein>
    <submittedName>
        <fullName evidence="1">Uncharacterized protein</fullName>
    </submittedName>
</protein>
<reference evidence="1" key="1">
    <citation type="submission" date="2022-08" db="EMBL/GenBank/DDBJ databases">
        <title>Genome Sequence of Pycnoporus sanguineus.</title>
        <authorList>
            <person name="Buettner E."/>
        </authorList>
    </citation>
    <scope>NUCLEOTIDE SEQUENCE</scope>
    <source>
        <strain evidence="1">CG-C14</strain>
    </source>
</reference>
<evidence type="ECO:0000313" key="2">
    <source>
        <dbReference type="Proteomes" id="UP001144978"/>
    </source>
</evidence>
<keyword evidence="2" id="KW-1185">Reference proteome</keyword>
<comment type="caution">
    <text evidence="1">The sequence shown here is derived from an EMBL/GenBank/DDBJ whole genome shotgun (WGS) entry which is preliminary data.</text>
</comment>
<organism evidence="1 2">
    <name type="scientific">Trametes sanguinea</name>
    <dbReference type="NCBI Taxonomy" id="158606"/>
    <lineage>
        <taxon>Eukaryota</taxon>
        <taxon>Fungi</taxon>
        <taxon>Dikarya</taxon>
        <taxon>Basidiomycota</taxon>
        <taxon>Agaricomycotina</taxon>
        <taxon>Agaricomycetes</taxon>
        <taxon>Polyporales</taxon>
        <taxon>Polyporaceae</taxon>
        <taxon>Trametes</taxon>
    </lineage>
</organism>
<name>A0ACC1MAH0_9APHY</name>
<sequence length="281" mass="30909">MRWRTVLHCLRRLIGRVVAVGTPADDDWHFTGWDTRATVATGHKPSSRSLSRKVSGSFKRVAESIRKDKEARDPLARARGLDDWRPYDGSRTAGGRDSPSRSKPAPKPLPLDTAVEGRSSPRFSPVAKSSSSPKSSASPQDDGRSSRASKSKGKDNGGDHSPGGIFSKLMKRISSTGGLREKYHQSDEPPPPVPALPDNIPRMPASRTTMEISHTHAHGEEVSENGVLLKKLCEGLSFTVIITPEYGNGWPPVNREHEQESREPWWAPSQHDHALLVTRLL</sequence>
<accession>A0ACC1MAH0</accession>
<dbReference type="Proteomes" id="UP001144978">
    <property type="component" value="Unassembled WGS sequence"/>
</dbReference>
<dbReference type="EMBL" id="JANSHE010007905">
    <property type="protein sequence ID" value="KAJ2955375.1"/>
    <property type="molecule type" value="Genomic_DNA"/>
</dbReference>
<evidence type="ECO:0000313" key="1">
    <source>
        <dbReference type="EMBL" id="KAJ2955375.1"/>
    </source>
</evidence>
<gene>
    <name evidence="1" type="ORF">NUW54_g14741</name>
</gene>
<proteinExistence type="predicted"/>